<sequence>MYKRSVSPRKKGICWARSIKEKSVERLFYAKKNYKSSWLTAAIRLQKM</sequence>
<name>A0A327WNG7_LARAB</name>
<organism evidence="1 2">
    <name type="scientific">Larkinella arboricola</name>
    <dbReference type="NCBI Taxonomy" id="643671"/>
    <lineage>
        <taxon>Bacteria</taxon>
        <taxon>Pseudomonadati</taxon>
        <taxon>Bacteroidota</taxon>
        <taxon>Cytophagia</taxon>
        <taxon>Cytophagales</taxon>
        <taxon>Spirosomataceae</taxon>
        <taxon>Larkinella</taxon>
    </lineage>
</organism>
<protein>
    <submittedName>
        <fullName evidence="1">Uncharacterized protein</fullName>
    </submittedName>
</protein>
<accession>A0A327WNG7</accession>
<proteinExistence type="predicted"/>
<dbReference type="Proteomes" id="UP000248790">
    <property type="component" value="Unassembled WGS sequence"/>
</dbReference>
<gene>
    <name evidence="1" type="ORF">LX87_05046</name>
</gene>
<evidence type="ECO:0000313" key="2">
    <source>
        <dbReference type="Proteomes" id="UP000248790"/>
    </source>
</evidence>
<reference evidence="1 2" key="1">
    <citation type="submission" date="2018-06" db="EMBL/GenBank/DDBJ databases">
        <title>Genomic Encyclopedia of Archaeal and Bacterial Type Strains, Phase II (KMG-II): from individual species to whole genera.</title>
        <authorList>
            <person name="Goeker M."/>
        </authorList>
    </citation>
    <scope>NUCLEOTIDE SEQUENCE [LARGE SCALE GENOMIC DNA]</scope>
    <source>
        <strain evidence="1 2">DSM 21851</strain>
    </source>
</reference>
<keyword evidence="2" id="KW-1185">Reference proteome</keyword>
<evidence type="ECO:0000313" key="1">
    <source>
        <dbReference type="EMBL" id="RAJ92082.1"/>
    </source>
</evidence>
<comment type="caution">
    <text evidence="1">The sequence shown here is derived from an EMBL/GenBank/DDBJ whole genome shotgun (WGS) entry which is preliminary data.</text>
</comment>
<dbReference type="AlphaFoldDB" id="A0A327WNG7"/>
<dbReference type="EMBL" id="QLMC01000008">
    <property type="protein sequence ID" value="RAJ92082.1"/>
    <property type="molecule type" value="Genomic_DNA"/>
</dbReference>